<keyword evidence="2" id="KW-0808">Transferase</keyword>
<comment type="caution">
    <text evidence="2">The sequence shown here is derived from an EMBL/GenBank/DDBJ whole genome shotgun (WGS) entry which is preliminary data.</text>
</comment>
<dbReference type="EMBL" id="BKAG01000044">
    <property type="protein sequence ID" value="GEP45219.1"/>
    <property type="molecule type" value="Genomic_DNA"/>
</dbReference>
<proteinExistence type="predicted"/>
<dbReference type="PANTHER" id="PTHR43792">
    <property type="entry name" value="GNAT FAMILY, PUTATIVE (AFU_ORTHOLOGUE AFUA_3G00765)-RELATED-RELATED"/>
    <property type="match status" value="1"/>
</dbReference>
<dbReference type="GO" id="GO:0016747">
    <property type="term" value="F:acyltransferase activity, transferring groups other than amino-acyl groups"/>
    <property type="evidence" value="ECO:0007669"/>
    <property type="project" value="InterPro"/>
</dbReference>
<dbReference type="InterPro" id="IPR000182">
    <property type="entry name" value="GNAT_dom"/>
</dbReference>
<protein>
    <submittedName>
        <fullName evidence="2">N-acetyltransferase</fullName>
    </submittedName>
</protein>
<accession>A0A512MEP9</accession>
<dbReference type="RefSeq" id="WP_146853903.1">
    <property type="nucleotide sequence ID" value="NZ_BKAG01000044.1"/>
</dbReference>
<dbReference type="InterPro" id="IPR016181">
    <property type="entry name" value="Acyl_CoA_acyltransferase"/>
</dbReference>
<dbReference type="Gene3D" id="3.40.630.30">
    <property type="match status" value="1"/>
</dbReference>
<dbReference type="AlphaFoldDB" id="A0A512MEP9"/>
<organism evidence="2 3">
    <name type="scientific">Brevifollis gellanilyticus</name>
    <dbReference type="NCBI Taxonomy" id="748831"/>
    <lineage>
        <taxon>Bacteria</taxon>
        <taxon>Pseudomonadati</taxon>
        <taxon>Verrucomicrobiota</taxon>
        <taxon>Verrucomicrobiia</taxon>
        <taxon>Verrucomicrobiales</taxon>
        <taxon>Verrucomicrobiaceae</taxon>
    </lineage>
</organism>
<name>A0A512MEP9_9BACT</name>
<dbReference type="Proteomes" id="UP000321577">
    <property type="component" value="Unassembled WGS sequence"/>
</dbReference>
<evidence type="ECO:0000259" key="1">
    <source>
        <dbReference type="PROSITE" id="PS51186"/>
    </source>
</evidence>
<keyword evidence="3" id="KW-1185">Reference proteome</keyword>
<dbReference type="InterPro" id="IPR051531">
    <property type="entry name" value="N-acetyltransferase"/>
</dbReference>
<dbReference type="OrthoDB" id="9798081at2"/>
<reference evidence="2 3" key="1">
    <citation type="submission" date="2019-07" db="EMBL/GenBank/DDBJ databases">
        <title>Whole genome shotgun sequence of Brevifollis gellanilyticus NBRC 108608.</title>
        <authorList>
            <person name="Hosoyama A."/>
            <person name="Uohara A."/>
            <person name="Ohji S."/>
            <person name="Ichikawa N."/>
        </authorList>
    </citation>
    <scope>NUCLEOTIDE SEQUENCE [LARGE SCALE GENOMIC DNA]</scope>
    <source>
        <strain evidence="2 3">NBRC 108608</strain>
    </source>
</reference>
<dbReference type="SUPFAM" id="SSF55729">
    <property type="entry name" value="Acyl-CoA N-acyltransferases (Nat)"/>
    <property type="match status" value="1"/>
</dbReference>
<dbReference type="PANTHER" id="PTHR43792:SF1">
    <property type="entry name" value="N-ACETYLTRANSFERASE DOMAIN-CONTAINING PROTEIN"/>
    <property type="match status" value="1"/>
</dbReference>
<gene>
    <name evidence="2" type="ORF">BGE01nite_45100</name>
</gene>
<dbReference type="PROSITE" id="PS51186">
    <property type="entry name" value="GNAT"/>
    <property type="match status" value="1"/>
</dbReference>
<sequence length="166" mass="19407">MTEWIETERTRLRPFELTDAEQAFTWFSDPEVMRFIPKGADATLEDTRRRIVGYVDHEMRHGFSKRLIIHRETGVAIGDCGLHHLPDGQRIELGFRLARPYWGQGYAVEVGRAWLDWFDTHLSGTPLFADVHADHLRSQGVLEKLGFERSHEEIVFGMPMLIYQRR</sequence>
<evidence type="ECO:0000313" key="2">
    <source>
        <dbReference type="EMBL" id="GEP45219.1"/>
    </source>
</evidence>
<feature type="domain" description="N-acetyltransferase" evidence="1">
    <location>
        <begin position="10"/>
        <end position="166"/>
    </location>
</feature>
<evidence type="ECO:0000313" key="3">
    <source>
        <dbReference type="Proteomes" id="UP000321577"/>
    </source>
</evidence>
<dbReference type="Pfam" id="PF13302">
    <property type="entry name" value="Acetyltransf_3"/>
    <property type="match status" value="1"/>
</dbReference>